<proteinExistence type="predicted"/>
<protein>
    <submittedName>
        <fullName evidence="1">Uncharacterized protein</fullName>
    </submittedName>
</protein>
<dbReference type="EMBL" id="NCVQ01000006">
    <property type="protein sequence ID" value="PWZ22817.1"/>
    <property type="molecule type" value="Genomic_DNA"/>
</dbReference>
<comment type="caution">
    <text evidence="1">The sequence shown here is derived from an EMBL/GenBank/DDBJ whole genome shotgun (WGS) entry which is preliminary data.</text>
</comment>
<organism evidence="1">
    <name type="scientific">Zea mays</name>
    <name type="common">Maize</name>
    <dbReference type="NCBI Taxonomy" id="4577"/>
    <lineage>
        <taxon>Eukaryota</taxon>
        <taxon>Viridiplantae</taxon>
        <taxon>Streptophyta</taxon>
        <taxon>Embryophyta</taxon>
        <taxon>Tracheophyta</taxon>
        <taxon>Spermatophyta</taxon>
        <taxon>Magnoliopsida</taxon>
        <taxon>Liliopsida</taxon>
        <taxon>Poales</taxon>
        <taxon>Poaceae</taxon>
        <taxon>PACMAD clade</taxon>
        <taxon>Panicoideae</taxon>
        <taxon>Andropogonodae</taxon>
        <taxon>Andropogoneae</taxon>
        <taxon>Tripsacinae</taxon>
        <taxon>Zea</taxon>
    </lineage>
</organism>
<gene>
    <name evidence="1" type="ORF">Zm00014a_016760</name>
</gene>
<accession>A0A3L6EU09</accession>
<evidence type="ECO:0000313" key="1">
    <source>
        <dbReference type="EMBL" id="PWZ22817.1"/>
    </source>
</evidence>
<reference evidence="1" key="1">
    <citation type="journal article" date="2018" name="Nat. Genet.">
        <title>Extensive intraspecific gene order and gene structural variations between Mo17 and other maize genomes.</title>
        <authorList>
            <person name="Sun S."/>
            <person name="Zhou Y."/>
            <person name="Chen J."/>
            <person name="Shi J."/>
            <person name="Zhao H."/>
            <person name="Zhao H."/>
            <person name="Song W."/>
            <person name="Zhang M."/>
            <person name="Cui Y."/>
            <person name="Dong X."/>
            <person name="Liu H."/>
            <person name="Ma X."/>
            <person name="Jiao Y."/>
            <person name="Wang B."/>
            <person name="Wei X."/>
            <person name="Stein J.C."/>
            <person name="Glaubitz J.C."/>
            <person name="Lu F."/>
            <person name="Yu G."/>
            <person name="Liang C."/>
            <person name="Fengler K."/>
            <person name="Li B."/>
            <person name="Rafalski A."/>
            <person name="Schnable P.S."/>
            <person name="Ware D.H."/>
            <person name="Buckler E.S."/>
            <person name="Lai J."/>
        </authorList>
    </citation>
    <scope>NUCLEOTIDE SEQUENCE [LARGE SCALE GENOMIC DNA]</scope>
    <source>
        <tissue evidence="1">Seedling</tissue>
    </source>
</reference>
<dbReference type="Proteomes" id="UP000251960">
    <property type="component" value="Chromosome 5"/>
</dbReference>
<name>A0A3L6EU09_MAIZE</name>
<sequence length="232" mass="25851">MASNGSDVVMMYGTRRCWSRPSSPSQRLSLSRYCLICSPLKSENLAVAVSEINVTMDTQVICFFSQISYKSTNEINGKCIRIEDSKSETDVDVDYNSLYSKQGFLQGEVKGQLENIHLHQALCPDEPLLVRAARGEDGIPHWMMRQAERYMAEYQASAKGKLTFGHQVRGAPSCEVLRNSFQILTASSILGPCTVSLSVLEKEGVVFSVRPTKKSWKNISNISCGEKLQPKQ</sequence>
<dbReference type="AlphaFoldDB" id="A0A3L6EU09"/>